<dbReference type="SUPFAM" id="SSF53335">
    <property type="entry name" value="S-adenosyl-L-methionine-dependent methyltransferases"/>
    <property type="match status" value="1"/>
</dbReference>
<dbReference type="PANTHER" id="PTHR42912">
    <property type="entry name" value="METHYLTRANSFERASE"/>
    <property type="match status" value="1"/>
</dbReference>
<gene>
    <name evidence="2" type="ORF">HGI30_04585</name>
</gene>
<dbReference type="AlphaFoldDB" id="A0A6H2GUR0"/>
<dbReference type="InterPro" id="IPR050508">
    <property type="entry name" value="Methyltransf_Superfamily"/>
</dbReference>
<proteinExistence type="predicted"/>
<dbReference type="GO" id="GO:0008757">
    <property type="term" value="F:S-adenosylmethionine-dependent methyltransferase activity"/>
    <property type="evidence" value="ECO:0007669"/>
    <property type="project" value="InterPro"/>
</dbReference>
<dbReference type="Pfam" id="PF08241">
    <property type="entry name" value="Methyltransf_11"/>
    <property type="match status" value="1"/>
</dbReference>
<accession>A0A6H2GUR0</accession>
<keyword evidence="3" id="KW-1185">Reference proteome</keyword>
<keyword evidence="2" id="KW-0489">Methyltransferase</keyword>
<sequence>MPNHNEVYNSQADLYELMISKQPLFTDVIKEIRPYKNLDVLDLGAGTGRFSSFIADEANSIICTDLSQSMLEVLEKKLMKQRSVRNWITMQADHRNIPIPDSTIDLVISGWSICYLASSTNAKWKEDLDIVMKEIERVLKPNGTIIIIETMGTGTTEPNPPDFLRSYYDQLENQYAFNHKWMRSDYVFENTMEAEKNTEFFFGSDISNKVKSNEWSTVPECAGVWWKHM</sequence>
<evidence type="ECO:0000313" key="2">
    <source>
        <dbReference type="EMBL" id="QJC50906.1"/>
    </source>
</evidence>
<dbReference type="RefSeq" id="WP_168906561.1">
    <property type="nucleotide sequence ID" value="NZ_CP051428.1"/>
</dbReference>
<dbReference type="EMBL" id="CP051428">
    <property type="protein sequence ID" value="QJC50906.1"/>
    <property type="molecule type" value="Genomic_DNA"/>
</dbReference>
<dbReference type="KEGG" id="palr:HGI30_04585"/>
<protein>
    <submittedName>
        <fullName evidence="2">Class I SAM-dependent methyltransferase</fullName>
    </submittedName>
</protein>
<organism evidence="2 3">
    <name type="scientific">Paenibacillus albicereus</name>
    <dbReference type="NCBI Taxonomy" id="2726185"/>
    <lineage>
        <taxon>Bacteria</taxon>
        <taxon>Bacillati</taxon>
        <taxon>Bacillota</taxon>
        <taxon>Bacilli</taxon>
        <taxon>Bacillales</taxon>
        <taxon>Paenibacillaceae</taxon>
        <taxon>Paenibacillus</taxon>
    </lineage>
</organism>
<name>A0A6H2GUR0_9BACL</name>
<evidence type="ECO:0000259" key="1">
    <source>
        <dbReference type="Pfam" id="PF08241"/>
    </source>
</evidence>
<reference evidence="2 3" key="1">
    <citation type="submission" date="2020-04" db="EMBL/GenBank/DDBJ databases">
        <title>Novel Paenibacillus strain UniB2 isolated from commercial digestive syrup.</title>
        <authorList>
            <person name="Thorat V."/>
            <person name="Kirdat K."/>
            <person name="Tiwarekar B."/>
            <person name="Yadav A."/>
        </authorList>
    </citation>
    <scope>NUCLEOTIDE SEQUENCE [LARGE SCALE GENOMIC DNA]</scope>
    <source>
        <strain evidence="2 3">UniB2</strain>
    </source>
</reference>
<dbReference type="Proteomes" id="UP000502136">
    <property type="component" value="Chromosome"/>
</dbReference>
<dbReference type="InterPro" id="IPR013216">
    <property type="entry name" value="Methyltransf_11"/>
</dbReference>
<dbReference type="Gene3D" id="3.40.50.150">
    <property type="entry name" value="Vaccinia Virus protein VP39"/>
    <property type="match status" value="1"/>
</dbReference>
<dbReference type="InterPro" id="IPR029063">
    <property type="entry name" value="SAM-dependent_MTases_sf"/>
</dbReference>
<feature type="domain" description="Methyltransferase type 11" evidence="1">
    <location>
        <begin position="41"/>
        <end position="147"/>
    </location>
</feature>
<evidence type="ECO:0000313" key="3">
    <source>
        <dbReference type="Proteomes" id="UP000502136"/>
    </source>
</evidence>
<keyword evidence="2" id="KW-0808">Transferase</keyword>
<dbReference type="GO" id="GO:0032259">
    <property type="term" value="P:methylation"/>
    <property type="evidence" value="ECO:0007669"/>
    <property type="project" value="UniProtKB-KW"/>
</dbReference>
<dbReference type="CDD" id="cd02440">
    <property type="entry name" value="AdoMet_MTases"/>
    <property type="match status" value="1"/>
</dbReference>